<feature type="compositionally biased region" description="Basic and acidic residues" evidence="1">
    <location>
        <begin position="554"/>
        <end position="567"/>
    </location>
</feature>
<accession>A0A0M9G781</accession>
<evidence type="ECO:0000256" key="1">
    <source>
        <dbReference type="SAM" id="MobiDB-lite"/>
    </source>
</evidence>
<organism evidence="2 3">
    <name type="scientific">Leptomonas pyrrhocoris</name>
    <name type="common">Firebug parasite</name>
    <dbReference type="NCBI Taxonomy" id="157538"/>
    <lineage>
        <taxon>Eukaryota</taxon>
        <taxon>Discoba</taxon>
        <taxon>Euglenozoa</taxon>
        <taxon>Kinetoplastea</taxon>
        <taxon>Metakinetoplastina</taxon>
        <taxon>Trypanosomatida</taxon>
        <taxon>Trypanosomatidae</taxon>
        <taxon>Leishmaniinae</taxon>
        <taxon>Leptomonas</taxon>
    </lineage>
</organism>
<evidence type="ECO:0000313" key="3">
    <source>
        <dbReference type="Proteomes" id="UP000037923"/>
    </source>
</evidence>
<reference evidence="2 3" key="1">
    <citation type="submission" date="2015-07" db="EMBL/GenBank/DDBJ databases">
        <title>High-quality genome of monoxenous trypanosomatid Leptomonas pyrrhocoris.</title>
        <authorList>
            <person name="Flegontov P."/>
            <person name="Butenko A."/>
            <person name="Firsov S."/>
            <person name="Vlcek C."/>
            <person name="Logacheva M.D."/>
            <person name="Field M."/>
            <person name="Filatov D."/>
            <person name="Flegontova O."/>
            <person name="Gerasimov E."/>
            <person name="Jackson A.P."/>
            <person name="Kelly S."/>
            <person name="Opperdoes F."/>
            <person name="O'Reilly A."/>
            <person name="Votypka J."/>
            <person name="Yurchenko V."/>
            <person name="Lukes J."/>
        </authorList>
    </citation>
    <scope>NUCLEOTIDE SEQUENCE [LARGE SCALE GENOMIC DNA]</scope>
    <source>
        <strain evidence="2">H10</strain>
    </source>
</reference>
<sequence length="743" mass="77944">MEVIYGSIYVEIESVLGLFQGGTTGTTTVSRAAAGAAEPRQKGTAGNSVSDSNDAIFFSTPPTSEVKEDKRGSLPQREVSSHSPFGTALSSSYAFSEQPTHIGGTRDAAQVSAFGNTKNGAAKHREAPPSGVHNSGFALPVITVPCPPPLTVRFGEVTHLIDTQSAAATSAASVGGLMSSLSSSGLGPKFFSPTTGCAATSAHLNGSSPSSVGGRVEGPTPLLRLPRHGSSKSNGSSNNSGSGSLGVPHGMHASNRKSKNPSTGSSQDSLLSAAAAAWETVLDIVDNSTESEDGDGDGGSPVTPPRSFHWDSASSATENDEVHHTAGSADRLSPTNADARPGRLPMLPSPEYPTTATADKGVAPRQGTLLWLADHVRNDPSVLSAITWVGPRPQPGLDAAAPGSAVAASAFASAWYARLFPDVEDEHNVLSGDVQALQSAWRSLRRWSPRLTAAVFPLHQRFSIVKTAIEVRSSVAFDLLEAMRQRAPRETGSHPDDSDAEVGAGYLAVRLATPAELKKARHAAHKSLVGSHKKTKEADSFFAQIHRSLFTGHRSKEDRRSNTEIRRGSAAGCSSRGLSRASPTSPSHHQPAPSLLPDIPTPSSASSAAQAAHTSITSQRRSRLEAGSFAIRLHLSRLLSPLIFDWMKGHRTVEAQKTEGEESSGDSEAARASGGDDTRNSVHHTAHADSGRTAVFCRSLYLPLPLLPPPSEEVREEEDGSCVAMMLKVSVLFRPGVDAAELF</sequence>
<dbReference type="RefSeq" id="XP_015662386.1">
    <property type="nucleotide sequence ID" value="XM_015798908.1"/>
</dbReference>
<feature type="region of interest" description="Disordered" evidence="1">
    <location>
        <begin position="288"/>
        <end position="360"/>
    </location>
</feature>
<gene>
    <name evidence="2" type="ORF">ABB37_02100</name>
</gene>
<protein>
    <submittedName>
        <fullName evidence="2">Uncharacterized protein</fullName>
    </submittedName>
</protein>
<feature type="compositionally biased region" description="Polar residues" evidence="1">
    <location>
        <begin position="202"/>
        <end position="211"/>
    </location>
</feature>
<feature type="compositionally biased region" description="Low complexity" evidence="1">
    <location>
        <begin position="231"/>
        <end position="242"/>
    </location>
</feature>
<feature type="region of interest" description="Disordered" evidence="1">
    <location>
        <begin position="30"/>
        <end position="85"/>
    </location>
</feature>
<feature type="region of interest" description="Disordered" evidence="1">
    <location>
        <begin position="655"/>
        <end position="687"/>
    </location>
</feature>
<feature type="compositionally biased region" description="Low complexity" evidence="1">
    <location>
        <begin position="601"/>
        <end position="619"/>
    </location>
</feature>
<dbReference type="OrthoDB" id="10604461at2759"/>
<feature type="compositionally biased region" description="Basic and acidic residues" evidence="1">
    <location>
        <begin position="674"/>
        <end position="687"/>
    </location>
</feature>
<dbReference type="Proteomes" id="UP000037923">
    <property type="component" value="Unassembled WGS sequence"/>
</dbReference>
<feature type="compositionally biased region" description="Polar residues" evidence="1">
    <location>
        <begin position="44"/>
        <end position="53"/>
    </location>
</feature>
<dbReference type="OMA" id="CDSHETP"/>
<comment type="caution">
    <text evidence="2">The sequence shown here is derived from an EMBL/GenBank/DDBJ whole genome shotgun (WGS) entry which is preliminary data.</text>
</comment>
<dbReference type="GeneID" id="26902395"/>
<feature type="region of interest" description="Disordered" evidence="1">
    <location>
        <begin position="202"/>
        <end position="271"/>
    </location>
</feature>
<name>A0A0M9G781_LEPPY</name>
<evidence type="ECO:0000313" key="2">
    <source>
        <dbReference type="EMBL" id="KPA83947.1"/>
    </source>
</evidence>
<proteinExistence type="predicted"/>
<dbReference type="EMBL" id="LGTL01000003">
    <property type="protein sequence ID" value="KPA83947.1"/>
    <property type="molecule type" value="Genomic_DNA"/>
</dbReference>
<dbReference type="AlphaFoldDB" id="A0A0M9G781"/>
<feature type="region of interest" description="Disordered" evidence="1">
    <location>
        <begin position="552"/>
        <end position="621"/>
    </location>
</feature>
<dbReference type="VEuPathDB" id="TriTrypDB:LpyrH10_03_2510"/>
<keyword evidence="3" id="KW-1185">Reference proteome</keyword>